<reference evidence="2 3" key="1">
    <citation type="submission" date="2018-01" db="EMBL/GenBank/DDBJ databases">
        <title>Genomic Encyclopedia of Archaeal and Bacterial Type Strains, Phase II (KMG-II): from individual species to whole genera.</title>
        <authorList>
            <person name="Goeker M."/>
        </authorList>
    </citation>
    <scope>NUCLEOTIDE SEQUENCE [LARGE SCALE GENOMIC DNA]</scope>
    <source>
        <strain evidence="2 3">DSM 17023</strain>
    </source>
</reference>
<dbReference type="AlphaFoldDB" id="A0A2S3UX03"/>
<keyword evidence="3" id="KW-1185">Reference proteome</keyword>
<sequence length="104" mass="11350">MVNCRGVPRRCPRGFFKANVTSYPLRGGTVSGMARLGPGCFITRRQIPRVRVSGHGCILKVKAIFKDAAVKERKAIICIVLMPYALTSLLLASTGKRGNAFVQE</sequence>
<keyword evidence="1" id="KW-0472">Membrane</keyword>
<dbReference type="Proteomes" id="UP000236959">
    <property type="component" value="Unassembled WGS sequence"/>
</dbReference>
<keyword evidence="1" id="KW-1133">Transmembrane helix</keyword>
<protein>
    <submittedName>
        <fullName evidence="2">Uncharacterized protein</fullName>
    </submittedName>
</protein>
<dbReference type="EMBL" id="PPCN01000003">
    <property type="protein sequence ID" value="POF32120.1"/>
    <property type="molecule type" value="Genomic_DNA"/>
</dbReference>
<accession>A0A2S3UX03</accession>
<evidence type="ECO:0000313" key="3">
    <source>
        <dbReference type="Proteomes" id="UP000236959"/>
    </source>
</evidence>
<feature type="transmembrane region" description="Helical" evidence="1">
    <location>
        <begin position="75"/>
        <end position="94"/>
    </location>
</feature>
<name>A0A2S3UX03_9HYPH</name>
<proteinExistence type="predicted"/>
<gene>
    <name evidence="2" type="ORF">CLV41_10339</name>
</gene>
<evidence type="ECO:0000313" key="2">
    <source>
        <dbReference type="EMBL" id="POF32120.1"/>
    </source>
</evidence>
<keyword evidence="1" id="KW-0812">Transmembrane</keyword>
<comment type="caution">
    <text evidence="2">The sequence shown here is derived from an EMBL/GenBank/DDBJ whole genome shotgun (WGS) entry which is preliminary data.</text>
</comment>
<organism evidence="2 3">
    <name type="scientific">Roseibium marinum</name>
    <dbReference type="NCBI Taxonomy" id="281252"/>
    <lineage>
        <taxon>Bacteria</taxon>
        <taxon>Pseudomonadati</taxon>
        <taxon>Pseudomonadota</taxon>
        <taxon>Alphaproteobacteria</taxon>
        <taxon>Hyphomicrobiales</taxon>
        <taxon>Stappiaceae</taxon>
        <taxon>Roseibium</taxon>
    </lineage>
</organism>
<evidence type="ECO:0000256" key="1">
    <source>
        <dbReference type="SAM" id="Phobius"/>
    </source>
</evidence>